<dbReference type="PRINTS" id="PR01839">
    <property type="entry name" value="RAD23PROTEIN"/>
</dbReference>
<evidence type="ECO:0000256" key="2">
    <source>
        <dbReference type="ARBA" id="ARBA00022763"/>
    </source>
</evidence>
<dbReference type="InterPro" id="IPR015940">
    <property type="entry name" value="UBA"/>
</dbReference>
<proteinExistence type="evidence at transcript level"/>
<dbReference type="InterPro" id="IPR036353">
    <property type="entry name" value="XPC-bd_sf"/>
</dbReference>
<dbReference type="InterPro" id="IPR015360">
    <property type="entry name" value="XPC-bd"/>
</dbReference>
<feature type="domain" description="UBA" evidence="6">
    <location>
        <begin position="324"/>
        <end position="364"/>
    </location>
</feature>
<dbReference type="PANTHER" id="PTHR10621:SF0">
    <property type="entry name" value="UV EXCISION REPAIR PROTEIN RAD23"/>
    <property type="match status" value="1"/>
</dbReference>
<dbReference type="Gene3D" id="1.10.8.10">
    <property type="entry name" value="DNA helicase RuvA subunit, C-terminal domain"/>
    <property type="match status" value="2"/>
</dbReference>
<dbReference type="EMBL" id="MN125751">
    <property type="protein sequence ID" value="QDO16218.1"/>
    <property type="molecule type" value="mRNA"/>
</dbReference>
<dbReference type="Gene3D" id="3.10.20.90">
    <property type="entry name" value="Phosphatidylinositol 3-kinase Catalytic Subunit, Chain A, domain 1"/>
    <property type="match status" value="1"/>
</dbReference>
<dbReference type="AlphaFoldDB" id="A0A516AFY2"/>
<accession>A0A516AFY2</accession>
<dbReference type="SMART" id="SM00213">
    <property type="entry name" value="UBQ"/>
    <property type="match status" value="1"/>
</dbReference>
<evidence type="ECO:0000313" key="8">
    <source>
        <dbReference type="EMBL" id="QDO16218.1"/>
    </source>
</evidence>
<dbReference type="Pfam" id="PF00240">
    <property type="entry name" value="ubiquitin"/>
    <property type="match status" value="1"/>
</dbReference>
<keyword evidence="2 5" id="KW-0227">DNA damage</keyword>
<dbReference type="InterPro" id="IPR000626">
    <property type="entry name" value="Ubiquitin-like_dom"/>
</dbReference>
<keyword evidence="5" id="KW-0963">Cytoplasm</keyword>
<dbReference type="PANTHER" id="PTHR10621">
    <property type="entry name" value="UV EXCISION REPAIR PROTEIN RAD23"/>
    <property type="match status" value="1"/>
</dbReference>
<comment type="subcellular location">
    <subcellularLocation>
        <location evidence="5">Nucleus</location>
    </subcellularLocation>
    <subcellularLocation>
        <location evidence="5">Cytoplasm</location>
    </subcellularLocation>
</comment>
<dbReference type="GO" id="GO:0006289">
    <property type="term" value="P:nucleotide-excision repair"/>
    <property type="evidence" value="ECO:0007669"/>
    <property type="project" value="UniProtKB-UniRule"/>
</dbReference>
<evidence type="ECO:0000259" key="7">
    <source>
        <dbReference type="PROSITE" id="PS50053"/>
    </source>
</evidence>
<dbReference type="PROSITE" id="PS50053">
    <property type="entry name" value="UBIQUITIN_2"/>
    <property type="match status" value="1"/>
</dbReference>
<feature type="domain" description="UBA" evidence="6">
    <location>
        <begin position="113"/>
        <end position="153"/>
    </location>
</feature>
<dbReference type="SUPFAM" id="SSF101238">
    <property type="entry name" value="XPC-binding domain"/>
    <property type="match status" value="1"/>
</dbReference>
<dbReference type="GO" id="GO:0005829">
    <property type="term" value="C:cytosol"/>
    <property type="evidence" value="ECO:0007669"/>
    <property type="project" value="TreeGrafter"/>
</dbReference>
<dbReference type="FunFam" id="1.10.8.10:FF:000003">
    <property type="entry name" value="UV excision repair protein RAD23 homolog"/>
    <property type="match status" value="1"/>
</dbReference>
<dbReference type="Pfam" id="PF00627">
    <property type="entry name" value="UBA"/>
    <property type="match status" value="2"/>
</dbReference>
<name>A0A516AFY2_LINPO</name>
<evidence type="ECO:0000256" key="3">
    <source>
        <dbReference type="ARBA" id="ARBA00023204"/>
    </source>
</evidence>
<organism evidence="8">
    <name type="scientific">Lingulaulax polyedra</name>
    <name type="common">Dinoflagellate</name>
    <name type="synonym">Lingulodinium polyedra</name>
    <dbReference type="NCBI Taxonomy" id="160621"/>
    <lineage>
        <taxon>Eukaryota</taxon>
        <taxon>Sar</taxon>
        <taxon>Alveolata</taxon>
        <taxon>Dinophyceae</taxon>
        <taxon>Gonyaulacales</taxon>
        <taxon>Lingulodiniaceae</taxon>
        <taxon>Lingulaulax</taxon>
    </lineage>
</organism>
<dbReference type="GO" id="GO:0031593">
    <property type="term" value="F:polyubiquitin modification-dependent protein binding"/>
    <property type="evidence" value="ECO:0007669"/>
    <property type="project" value="UniProtKB-UniRule"/>
</dbReference>
<dbReference type="PROSITE" id="PS50030">
    <property type="entry name" value="UBA"/>
    <property type="match status" value="2"/>
</dbReference>
<dbReference type="SMART" id="SM00727">
    <property type="entry name" value="STI1"/>
    <property type="match status" value="1"/>
</dbReference>
<evidence type="ECO:0000256" key="5">
    <source>
        <dbReference type="RuleBase" id="RU367049"/>
    </source>
</evidence>
<comment type="function">
    <text evidence="5">Multiubiquitin chain receptor involved in modulation of proteasomal degradation. Involved in nucleotide excision repair.</text>
</comment>
<dbReference type="GO" id="GO:0043161">
    <property type="term" value="P:proteasome-mediated ubiquitin-dependent protein catabolic process"/>
    <property type="evidence" value="ECO:0007669"/>
    <property type="project" value="UniProtKB-UniRule"/>
</dbReference>
<dbReference type="GO" id="GO:0070628">
    <property type="term" value="F:proteasome binding"/>
    <property type="evidence" value="ECO:0007669"/>
    <property type="project" value="TreeGrafter"/>
</dbReference>
<dbReference type="Gene3D" id="1.10.10.540">
    <property type="entry name" value="XPC-binding domain"/>
    <property type="match status" value="1"/>
</dbReference>
<dbReference type="InterPro" id="IPR006636">
    <property type="entry name" value="STI1_HS-bd"/>
</dbReference>
<dbReference type="FunFam" id="1.10.8.10:FF:000002">
    <property type="entry name" value="UV excision repair protein RAD23 homolog"/>
    <property type="match status" value="1"/>
</dbReference>
<reference evidence="8" key="1">
    <citation type="journal article" date="2019" name="Microorganisms">
        <title>DNA Damage Response Pathways in Dinoflagellates.</title>
        <authorList>
            <person name="Li C."/>
            <person name="Wong J."/>
        </authorList>
    </citation>
    <scope>NUCLEOTIDE SEQUENCE</scope>
</reference>
<keyword evidence="4 5" id="KW-0539">Nucleus</keyword>
<keyword evidence="1" id="KW-0677">Repeat</keyword>
<dbReference type="SUPFAM" id="SSF54236">
    <property type="entry name" value="Ubiquitin-like"/>
    <property type="match status" value="1"/>
</dbReference>
<evidence type="ECO:0000259" key="6">
    <source>
        <dbReference type="PROSITE" id="PS50030"/>
    </source>
</evidence>
<comment type="similarity">
    <text evidence="5">Belongs to the RAD23 family.</text>
</comment>
<dbReference type="GO" id="GO:0003684">
    <property type="term" value="F:damaged DNA binding"/>
    <property type="evidence" value="ECO:0007669"/>
    <property type="project" value="UniProtKB-UniRule"/>
</dbReference>
<dbReference type="Pfam" id="PF09280">
    <property type="entry name" value="XPC-binding"/>
    <property type="match status" value="1"/>
</dbReference>
<dbReference type="CDD" id="cd01805">
    <property type="entry name" value="Ubl_Rad23"/>
    <property type="match status" value="1"/>
</dbReference>
<dbReference type="InterPro" id="IPR009060">
    <property type="entry name" value="UBA-like_sf"/>
</dbReference>
<keyword evidence="3 5" id="KW-0234">DNA repair</keyword>
<dbReference type="InterPro" id="IPR004806">
    <property type="entry name" value="Rad23"/>
</dbReference>
<dbReference type="SUPFAM" id="SSF46934">
    <property type="entry name" value="UBA-like"/>
    <property type="match status" value="2"/>
</dbReference>
<evidence type="ECO:0000256" key="4">
    <source>
        <dbReference type="ARBA" id="ARBA00023242"/>
    </source>
</evidence>
<protein>
    <recommendedName>
        <fullName evidence="5">UV excision repair protein RAD23</fullName>
    </recommendedName>
</protein>
<sequence length="367" mass="36327">MKISARPLKGEAFELDADPKDTVEALKVKIASVKPDMPADQIKIVFSGKVLQNAQSLEECGVKEGDFVVLMATRAKPAAEPAPAMAAAAAAAASAAASAATAPAAVAGPSQGPAEEAALQLLCDMGFPRPEAERCLQAAFGNADRAVEYLMNGIPAAAPAAAPAPGPLLGAGTAAGASPFPPMAGAAPAAAAAGPLAALRSHPRFGQLRMVVQQSPQALNQVLSVLAQADPGLINLIAEHQEEFVQMLQEPVGPPGAPASAAAQGPTPGMPLDPVAAMIAAAQAAQAQAPAGGAAQAAPAAPAAPAGPAAAGPAAAAPAVQLSAAEQEAVGRLQALGFDRIVALEAFLACERNEELAANYLFESAED</sequence>
<dbReference type="CDD" id="cd14281">
    <property type="entry name" value="UBA2_Rad23_like"/>
    <property type="match status" value="1"/>
</dbReference>
<feature type="domain" description="Ubiquitin-like" evidence="7">
    <location>
        <begin position="1"/>
        <end position="77"/>
    </location>
</feature>
<evidence type="ECO:0000256" key="1">
    <source>
        <dbReference type="ARBA" id="ARBA00022737"/>
    </source>
</evidence>
<dbReference type="SMART" id="SM00165">
    <property type="entry name" value="UBA"/>
    <property type="match status" value="2"/>
</dbReference>
<dbReference type="GO" id="GO:0043130">
    <property type="term" value="F:ubiquitin binding"/>
    <property type="evidence" value="ECO:0007669"/>
    <property type="project" value="UniProtKB-UniRule"/>
</dbReference>
<dbReference type="GO" id="GO:0005654">
    <property type="term" value="C:nucleoplasm"/>
    <property type="evidence" value="ECO:0007669"/>
    <property type="project" value="TreeGrafter"/>
</dbReference>
<dbReference type="InterPro" id="IPR029071">
    <property type="entry name" value="Ubiquitin-like_domsf"/>
</dbReference>